<dbReference type="GO" id="GO:0016887">
    <property type="term" value="F:ATP hydrolysis activity"/>
    <property type="evidence" value="ECO:0007669"/>
    <property type="project" value="InterPro"/>
</dbReference>
<evidence type="ECO:0000256" key="4">
    <source>
        <dbReference type="ARBA" id="ARBA00022967"/>
    </source>
</evidence>
<evidence type="ECO:0000256" key="3">
    <source>
        <dbReference type="ARBA" id="ARBA00022840"/>
    </source>
</evidence>
<protein>
    <submittedName>
        <fullName evidence="7">Iron ABC transporter ATP-binding protein</fullName>
    </submittedName>
</protein>
<name>A0A074MIZ1_9SPHN</name>
<comment type="caution">
    <text evidence="7">The sequence shown here is derived from an EMBL/GenBank/DDBJ whole genome shotgun (WGS) entry which is preliminary data.</text>
</comment>
<evidence type="ECO:0000313" key="8">
    <source>
        <dbReference type="Proteomes" id="UP000027866"/>
    </source>
</evidence>
<gene>
    <name evidence="7" type="ORF">EH32_12205</name>
</gene>
<evidence type="ECO:0000259" key="6">
    <source>
        <dbReference type="PROSITE" id="PS50893"/>
    </source>
</evidence>
<dbReference type="Proteomes" id="UP000027866">
    <property type="component" value="Unassembled WGS sequence"/>
</dbReference>
<reference evidence="7 8" key="1">
    <citation type="submission" date="2014-04" db="EMBL/GenBank/DDBJ databases">
        <title>A comprehensive comparison of genomes of Erythrobacter spp. Strains.</title>
        <authorList>
            <person name="Zheng Q."/>
        </authorList>
    </citation>
    <scope>NUCLEOTIDE SEQUENCE [LARGE SCALE GENOMIC DNA]</scope>
    <source>
        <strain evidence="7 8">DSM 8509</strain>
    </source>
</reference>
<evidence type="ECO:0000256" key="5">
    <source>
        <dbReference type="ARBA" id="ARBA00037066"/>
    </source>
</evidence>
<dbReference type="PROSITE" id="PS50893">
    <property type="entry name" value="ABC_TRANSPORTER_2"/>
    <property type="match status" value="1"/>
</dbReference>
<accession>A0A074MIZ1</accession>
<sequence>MSALEARSLTYQAQGRLLVAEAGFALEEGALTVLIGPNGAGKTTLLRLALGLLAPDAGEALILGRNARALPPRDRAQLAAYLPQQRPLVWPQPVRDIVALGRFAYGGTPARLSPDDAQAVERAIAACGLAGFEERAADTLSGGEMSRVHLARALAAEARVLVADEPVAALDPRYQHEVLRIFERAASAGTAVLTVVHDLALAARYADRLLWMKDGRIVADGSPAETLTPERLRAVFGIEAERAPDAGGRVQVRIIGPSPQ</sequence>
<dbReference type="InterPro" id="IPR003439">
    <property type="entry name" value="ABC_transporter-like_ATP-bd"/>
</dbReference>
<dbReference type="GO" id="GO:0005524">
    <property type="term" value="F:ATP binding"/>
    <property type="evidence" value="ECO:0007669"/>
    <property type="project" value="UniProtKB-KW"/>
</dbReference>
<dbReference type="OrthoDB" id="9810077at2"/>
<proteinExistence type="predicted"/>
<organism evidence="7 8">
    <name type="scientific">Erythrobacter litoralis</name>
    <dbReference type="NCBI Taxonomy" id="39960"/>
    <lineage>
        <taxon>Bacteria</taxon>
        <taxon>Pseudomonadati</taxon>
        <taxon>Pseudomonadota</taxon>
        <taxon>Alphaproteobacteria</taxon>
        <taxon>Sphingomonadales</taxon>
        <taxon>Erythrobacteraceae</taxon>
        <taxon>Erythrobacter/Porphyrobacter group</taxon>
        <taxon>Erythrobacter</taxon>
    </lineage>
</organism>
<keyword evidence="2" id="KW-0547">Nucleotide-binding</keyword>
<dbReference type="Pfam" id="PF00005">
    <property type="entry name" value="ABC_tran"/>
    <property type="match status" value="1"/>
</dbReference>
<evidence type="ECO:0000256" key="2">
    <source>
        <dbReference type="ARBA" id="ARBA00022741"/>
    </source>
</evidence>
<dbReference type="KEGG" id="elq:Ga0102493_11143"/>
<dbReference type="PATRIC" id="fig|39960.10.peg.2392"/>
<dbReference type="PANTHER" id="PTHR42794">
    <property type="entry name" value="HEMIN IMPORT ATP-BINDING PROTEIN HMUV"/>
    <property type="match status" value="1"/>
</dbReference>
<dbReference type="PANTHER" id="PTHR42794:SF1">
    <property type="entry name" value="HEMIN IMPORT ATP-BINDING PROTEIN HMUV"/>
    <property type="match status" value="1"/>
</dbReference>
<dbReference type="SUPFAM" id="SSF52540">
    <property type="entry name" value="P-loop containing nucleoside triphosphate hydrolases"/>
    <property type="match status" value="1"/>
</dbReference>
<dbReference type="SMART" id="SM00382">
    <property type="entry name" value="AAA"/>
    <property type="match status" value="1"/>
</dbReference>
<dbReference type="RefSeq" id="WP_034903596.1">
    <property type="nucleotide sequence ID" value="NZ_CP017057.1"/>
</dbReference>
<dbReference type="AlphaFoldDB" id="A0A074MIZ1"/>
<evidence type="ECO:0000313" key="7">
    <source>
        <dbReference type="EMBL" id="KEO93469.1"/>
    </source>
</evidence>
<dbReference type="InterPro" id="IPR027417">
    <property type="entry name" value="P-loop_NTPase"/>
</dbReference>
<comment type="function">
    <text evidence="5">Part of the ABC transporter complex HmuTUV involved in hemin import. Responsible for energy coupling to the transport system.</text>
</comment>
<dbReference type="InterPro" id="IPR003593">
    <property type="entry name" value="AAA+_ATPase"/>
</dbReference>
<keyword evidence="4" id="KW-1278">Translocase</keyword>
<dbReference type="EMBL" id="JMIX01000006">
    <property type="protein sequence ID" value="KEO93469.1"/>
    <property type="molecule type" value="Genomic_DNA"/>
</dbReference>
<dbReference type="Gene3D" id="3.40.50.300">
    <property type="entry name" value="P-loop containing nucleotide triphosphate hydrolases"/>
    <property type="match status" value="1"/>
</dbReference>
<keyword evidence="3 7" id="KW-0067">ATP-binding</keyword>
<evidence type="ECO:0000256" key="1">
    <source>
        <dbReference type="ARBA" id="ARBA00022448"/>
    </source>
</evidence>
<feature type="domain" description="ABC transporter" evidence="6">
    <location>
        <begin position="4"/>
        <end position="239"/>
    </location>
</feature>
<keyword evidence="1" id="KW-0813">Transport</keyword>
<keyword evidence="8" id="KW-1185">Reference proteome</keyword>